<accession>A0A9D4RQE5</accession>
<dbReference type="EMBL" id="JAIWYP010000002">
    <property type="protein sequence ID" value="KAH3875308.1"/>
    <property type="molecule type" value="Genomic_DNA"/>
</dbReference>
<evidence type="ECO:0000313" key="1">
    <source>
        <dbReference type="EMBL" id="KAH3875308.1"/>
    </source>
</evidence>
<keyword evidence="2" id="KW-1185">Reference proteome</keyword>
<sequence>MAKSEREDHTKFGICLQRELYWRSACRQLYWRSAYRKLFCKQICLQTGILEIPLQHTEQYWRSAYKQLYWRLLSDMQLGADVKNRDIPEISLQTGNQDRGIHNDSERGIQSYTGDMPTYRPDIFKRPDIVKGSAASNVTGSEAGYIQGLTYSMPDIFKASAVDAMPDIFKRPNIFKRPDIFKRSDIFKVFEFHWHLYDTGYTEWYMDLPTNNLYGYHRGNLTGKNVHFLHTSKLLIALVKACKPHTLQE</sequence>
<gene>
    <name evidence="1" type="ORF">DPMN_038571</name>
</gene>
<comment type="caution">
    <text evidence="1">The sequence shown here is derived from an EMBL/GenBank/DDBJ whole genome shotgun (WGS) entry which is preliminary data.</text>
</comment>
<proteinExistence type="predicted"/>
<protein>
    <submittedName>
        <fullName evidence="1">Uncharacterized protein</fullName>
    </submittedName>
</protein>
<name>A0A9D4RQE5_DREPO</name>
<reference evidence="1" key="2">
    <citation type="submission" date="2020-11" db="EMBL/GenBank/DDBJ databases">
        <authorList>
            <person name="McCartney M.A."/>
            <person name="Auch B."/>
            <person name="Kono T."/>
            <person name="Mallez S."/>
            <person name="Becker A."/>
            <person name="Gohl D.M."/>
            <person name="Silverstein K.A.T."/>
            <person name="Koren S."/>
            <person name="Bechman K.B."/>
            <person name="Herman A."/>
            <person name="Abrahante J.E."/>
            <person name="Garbe J."/>
        </authorList>
    </citation>
    <scope>NUCLEOTIDE SEQUENCE</scope>
    <source>
        <strain evidence="1">Duluth1</strain>
        <tissue evidence="1">Whole animal</tissue>
    </source>
</reference>
<dbReference type="AlphaFoldDB" id="A0A9D4RQE5"/>
<reference evidence="1" key="1">
    <citation type="journal article" date="2019" name="bioRxiv">
        <title>The Genome of the Zebra Mussel, Dreissena polymorpha: A Resource for Invasive Species Research.</title>
        <authorList>
            <person name="McCartney M.A."/>
            <person name="Auch B."/>
            <person name="Kono T."/>
            <person name="Mallez S."/>
            <person name="Zhang Y."/>
            <person name="Obille A."/>
            <person name="Becker A."/>
            <person name="Abrahante J.E."/>
            <person name="Garbe J."/>
            <person name="Badalamenti J.P."/>
            <person name="Herman A."/>
            <person name="Mangelson H."/>
            <person name="Liachko I."/>
            <person name="Sullivan S."/>
            <person name="Sone E.D."/>
            <person name="Koren S."/>
            <person name="Silverstein K.A.T."/>
            <person name="Beckman K.B."/>
            <person name="Gohl D.M."/>
        </authorList>
    </citation>
    <scope>NUCLEOTIDE SEQUENCE</scope>
    <source>
        <strain evidence="1">Duluth1</strain>
        <tissue evidence="1">Whole animal</tissue>
    </source>
</reference>
<dbReference type="Proteomes" id="UP000828390">
    <property type="component" value="Unassembled WGS sequence"/>
</dbReference>
<evidence type="ECO:0000313" key="2">
    <source>
        <dbReference type="Proteomes" id="UP000828390"/>
    </source>
</evidence>
<organism evidence="1 2">
    <name type="scientific">Dreissena polymorpha</name>
    <name type="common">Zebra mussel</name>
    <name type="synonym">Mytilus polymorpha</name>
    <dbReference type="NCBI Taxonomy" id="45954"/>
    <lineage>
        <taxon>Eukaryota</taxon>
        <taxon>Metazoa</taxon>
        <taxon>Spiralia</taxon>
        <taxon>Lophotrochozoa</taxon>
        <taxon>Mollusca</taxon>
        <taxon>Bivalvia</taxon>
        <taxon>Autobranchia</taxon>
        <taxon>Heteroconchia</taxon>
        <taxon>Euheterodonta</taxon>
        <taxon>Imparidentia</taxon>
        <taxon>Neoheterodontei</taxon>
        <taxon>Myida</taxon>
        <taxon>Dreissenoidea</taxon>
        <taxon>Dreissenidae</taxon>
        <taxon>Dreissena</taxon>
    </lineage>
</organism>